<reference evidence="3" key="2">
    <citation type="submission" date="2020-09" db="EMBL/GenBank/DDBJ databases">
        <authorList>
            <person name="Sun Q."/>
            <person name="Zhou Y."/>
        </authorList>
    </citation>
    <scope>NUCLEOTIDE SEQUENCE</scope>
    <source>
        <strain evidence="3">CGMCC 4.3508</strain>
    </source>
</reference>
<sequence length="290" mass="30738">MSDSPVSDFAAPAAPVRVSVAQIPSLRGDIEANVAAVAQAILDAGRSGDTLIVFPECGLSGYMFTDRDQVLAASVPVSDPRLAPIFEAAARAGVHAVVGLLEADGERVYNTALLVGPGGIAGRYRKQHLPELGADNFVDPGNGEEPRVIDIGPIRVGLMICFDLRFPESARALALAGADVVAMPTNWPLASHFLADHMTRVRAVENLLYLAVADRADAEAGTRFLGRSQIIDPGGDVLVDAGDTPGVVTAEIDPARARIKRLEFDEPKFALPVFAARRPEQYGALTEHQN</sequence>
<keyword evidence="1" id="KW-0378">Hydrolase</keyword>
<dbReference type="AlphaFoldDB" id="A0A917VUX9"/>
<accession>A0A917VUX9</accession>
<dbReference type="SUPFAM" id="SSF56317">
    <property type="entry name" value="Carbon-nitrogen hydrolase"/>
    <property type="match status" value="1"/>
</dbReference>
<dbReference type="InterPro" id="IPR050345">
    <property type="entry name" value="Aliph_Amidase/BUP"/>
</dbReference>
<organism evidence="3 4">
    <name type="scientific">Nocardia jinanensis</name>
    <dbReference type="NCBI Taxonomy" id="382504"/>
    <lineage>
        <taxon>Bacteria</taxon>
        <taxon>Bacillati</taxon>
        <taxon>Actinomycetota</taxon>
        <taxon>Actinomycetes</taxon>
        <taxon>Mycobacteriales</taxon>
        <taxon>Nocardiaceae</taxon>
        <taxon>Nocardia</taxon>
    </lineage>
</organism>
<evidence type="ECO:0000256" key="1">
    <source>
        <dbReference type="ARBA" id="ARBA00022801"/>
    </source>
</evidence>
<protein>
    <submittedName>
        <fullName evidence="3">Amidohydrolase</fullName>
    </submittedName>
</protein>
<proteinExistence type="predicted"/>
<dbReference type="EMBL" id="BMMH01000006">
    <property type="protein sequence ID" value="GGL16472.1"/>
    <property type="molecule type" value="Genomic_DNA"/>
</dbReference>
<dbReference type="RefSeq" id="WP_063916392.1">
    <property type="nucleotide sequence ID" value="NZ_BMMH01000006.1"/>
</dbReference>
<comment type="caution">
    <text evidence="3">The sequence shown here is derived from an EMBL/GenBank/DDBJ whole genome shotgun (WGS) entry which is preliminary data.</text>
</comment>
<dbReference type="InterPro" id="IPR036526">
    <property type="entry name" value="C-N_Hydrolase_sf"/>
</dbReference>
<evidence type="ECO:0000259" key="2">
    <source>
        <dbReference type="PROSITE" id="PS50263"/>
    </source>
</evidence>
<reference evidence="3" key="1">
    <citation type="journal article" date="2014" name="Int. J. Syst. Evol. Microbiol.">
        <title>Complete genome sequence of Corynebacterium casei LMG S-19264T (=DSM 44701T), isolated from a smear-ripened cheese.</title>
        <authorList>
            <consortium name="US DOE Joint Genome Institute (JGI-PGF)"/>
            <person name="Walter F."/>
            <person name="Albersmeier A."/>
            <person name="Kalinowski J."/>
            <person name="Ruckert C."/>
        </authorList>
    </citation>
    <scope>NUCLEOTIDE SEQUENCE</scope>
    <source>
        <strain evidence="3">CGMCC 4.3508</strain>
    </source>
</reference>
<dbReference type="InterPro" id="IPR003010">
    <property type="entry name" value="C-N_Hydrolase"/>
</dbReference>
<keyword evidence="4" id="KW-1185">Reference proteome</keyword>
<dbReference type="PROSITE" id="PS50263">
    <property type="entry name" value="CN_HYDROLASE"/>
    <property type="match status" value="1"/>
</dbReference>
<dbReference type="Gene3D" id="3.60.110.10">
    <property type="entry name" value="Carbon-nitrogen hydrolase"/>
    <property type="match status" value="1"/>
</dbReference>
<gene>
    <name evidence="3" type="ORF">GCM10011588_33970</name>
</gene>
<feature type="domain" description="CN hydrolase" evidence="2">
    <location>
        <begin position="16"/>
        <end position="254"/>
    </location>
</feature>
<dbReference type="Proteomes" id="UP000638263">
    <property type="component" value="Unassembled WGS sequence"/>
</dbReference>
<dbReference type="CDD" id="cd07197">
    <property type="entry name" value="nitrilase"/>
    <property type="match status" value="1"/>
</dbReference>
<evidence type="ECO:0000313" key="3">
    <source>
        <dbReference type="EMBL" id="GGL16472.1"/>
    </source>
</evidence>
<dbReference type="PANTHER" id="PTHR43674">
    <property type="entry name" value="NITRILASE C965.09-RELATED"/>
    <property type="match status" value="1"/>
</dbReference>
<evidence type="ECO:0000313" key="4">
    <source>
        <dbReference type="Proteomes" id="UP000638263"/>
    </source>
</evidence>
<dbReference type="Pfam" id="PF00795">
    <property type="entry name" value="CN_hydrolase"/>
    <property type="match status" value="1"/>
</dbReference>
<dbReference type="GO" id="GO:0016811">
    <property type="term" value="F:hydrolase activity, acting on carbon-nitrogen (but not peptide) bonds, in linear amides"/>
    <property type="evidence" value="ECO:0007669"/>
    <property type="project" value="TreeGrafter"/>
</dbReference>
<name>A0A917VUX9_9NOCA</name>
<dbReference type="PANTHER" id="PTHR43674:SF2">
    <property type="entry name" value="BETA-UREIDOPROPIONASE"/>
    <property type="match status" value="1"/>
</dbReference>